<organism evidence="3 4">
    <name type="scientific">Williamsia phyllosphaerae</name>
    <dbReference type="NCBI Taxonomy" id="885042"/>
    <lineage>
        <taxon>Bacteria</taxon>
        <taxon>Bacillati</taxon>
        <taxon>Actinomycetota</taxon>
        <taxon>Actinomycetes</taxon>
        <taxon>Mycobacteriales</taxon>
        <taxon>Nocardiaceae</taxon>
        <taxon>Williamsia</taxon>
    </lineage>
</organism>
<feature type="transmembrane region" description="Helical" evidence="2">
    <location>
        <begin position="92"/>
        <end position="114"/>
    </location>
</feature>
<proteinExistence type="predicted"/>
<reference evidence="4" key="1">
    <citation type="journal article" date="2019" name="Int. J. Syst. Evol. Microbiol.">
        <title>The Global Catalogue of Microorganisms (GCM) 10K type strain sequencing project: providing services to taxonomists for standard genome sequencing and annotation.</title>
        <authorList>
            <consortium name="The Broad Institute Genomics Platform"/>
            <consortium name="The Broad Institute Genome Sequencing Center for Infectious Disease"/>
            <person name="Wu L."/>
            <person name="Ma J."/>
        </authorList>
    </citation>
    <scope>NUCLEOTIDE SEQUENCE [LARGE SCALE GENOMIC DNA]</scope>
    <source>
        <strain evidence="4">CCM 7855</strain>
    </source>
</reference>
<keyword evidence="4" id="KW-1185">Reference proteome</keyword>
<gene>
    <name evidence="3" type="ORF">GCM10007298_35310</name>
</gene>
<dbReference type="Proteomes" id="UP000632454">
    <property type="component" value="Unassembled WGS sequence"/>
</dbReference>
<evidence type="ECO:0000313" key="4">
    <source>
        <dbReference type="Proteomes" id="UP000632454"/>
    </source>
</evidence>
<dbReference type="RefSeq" id="WP_188491211.1">
    <property type="nucleotide sequence ID" value="NZ_BMCS01000002.1"/>
</dbReference>
<evidence type="ECO:0000256" key="2">
    <source>
        <dbReference type="SAM" id="Phobius"/>
    </source>
</evidence>
<keyword evidence="2" id="KW-0472">Membrane</keyword>
<sequence>MVGPENRPDQNGPQYPPPGYGPPPPGYGPPPPGYGPPPGGHAPPPGYGPPPPGFGPPPAGYPAPGLGGFGPNPYPAFGGPPPPPPRKSSKRIVWIIVGVVIAIALILAGARAVLADDVVSTDKDVSVGDCITVSGENAALTPKQASCSDSSFTFKVVQKFSVTSLPCAGENFAQITSPDFGKLCLAPNFRVGKCYSFPAQDDAALSGVKESDCSAPSGSTEVIVKVLDQQSTTSPNFCPTGRVLAFPVPEPVSYCLAPASS</sequence>
<dbReference type="EMBL" id="BMCS01000002">
    <property type="protein sequence ID" value="GGF36438.1"/>
    <property type="molecule type" value="Genomic_DNA"/>
</dbReference>
<accession>A0ABQ1V5E1</accession>
<keyword evidence="2" id="KW-1133">Transmembrane helix</keyword>
<evidence type="ECO:0000256" key="1">
    <source>
        <dbReference type="SAM" id="MobiDB-lite"/>
    </source>
</evidence>
<keyword evidence="2" id="KW-0812">Transmembrane</keyword>
<feature type="compositionally biased region" description="Pro residues" evidence="1">
    <location>
        <begin position="14"/>
        <end position="61"/>
    </location>
</feature>
<name>A0ABQ1V5E1_9NOCA</name>
<protein>
    <recommendedName>
        <fullName evidence="5">IgA FC receptor</fullName>
    </recommendedName>
</protein>
<feature type="region of interest" description="Disordered" evidence="1">
    <location>
        <begin position="1"/>
        <end position="67"/>
    </location>
</feature>
<comment type="caution">
    <text evidence="3">The sequence shown here is derived from an EMBL/GenBank/DDBJ whole genome shotgun (WGS) entry which is preliminary data.</text>
</comment>
<evidence type="ECO:0008006" key="5">
    <source>
        <dbReference type="Google" id="ProtNLM"/>
    </source>
</evidence>
<evidence type="ECO:0000313" key="3">
    <source>
        <dbReference type="EMBL" id="GGF36438.1"/>
    </source>
</evidence>
<dbReference type="SUPFAM" id="SSF81995">
    <property type="entry name" value="beta-sandwich domain of Sec23/24"/>
    <property type="match status" value="1"/>
</dbReference>